<dbReference type="OMA" id="SERFECI"/>
<feature type="region of interest" description="Disordered" evidence="1">
    <location>
        <begin position="635"/>
        <end position="660"/>
    </location>
</feature>
<sequence>MHGMTEPPAKIIRTEMTELKSGPTEEDHNARSTQQLSNFSEWKGGTNCEIFCYDGDKQVAIAIAGGRRLERLFDLAATDQDSTKSSVEVETEVGERSGDSAYHGYVDGCRSYLLAPETLDDGLVSQSDFAAFLLDHCRSQQLCQHRFRLAFENLDVSIQLKFINGICRHGAEISERFECILELNSMYIEGNRFGFLAGDPQLEWRVGEMCSDSFPEVAAMGLTKSAAPTGSPSPPPTDLPSPRPSLRPQSETPTSVPTFEPPTLSPVHPASTTGPTISVPTTSTSPSLTNTPSRSTISISHQYTDVCMSSLLASSVTEDGIISQDDFAKFLSSLCIKRSGVACDGSSVTFEELNINLQLQFILDVCSHRKDEEEVCIEHLQMMWREGDDFGFVVVSGEQQMLRQQVTDLCVDSYQYALDMGFVEHAILSADSFTGSIISKSSSPTFELVKVPLSERDINGGMSSTAIAGVSSVVAMAALASCVVFVKYQRESTADESELGKKRGDLSTPATFGIAPRETWSRPFFGSRSSSSSSSGAHRDTRFVNVFARTGELIPQFNPNLASAVVIGSVTIGGSSSLSTGFAGNNMEEESYSSRPFALLRGDKKAGSSNGDVSSLSSAQPAWLESRHRVTSAIPQPSTSFDSQNSPATVPMSRPAQRVHDSRVNGVSFGELKAVAYMSNQTQPSDSATNPTIRQRTFLFDTLCAEADSSSSEGHNNLSYLCPAASYFNDDSYLIAQSVTTSTASTSRGSNDQPCSDLQQQDIFVPWRRGGFSSSNFYSDSISYESTTTDDNHVASGKRWRPIRAAKSLFAHKKTSNRKAWLRRERHYLHTELQEDPDVMSMQKSHTSGHSHQMIGSPQGCQLPSMFLGSFAAAIHKPCPPCLKVERGPISGLVLDQAERDADVVVQPTKTSGEVEGSTQLEGVHPKTRRGESAQASLTEVQPRILINDLNHLKADDSFPVYSRSDFDSSSSSGQSLSDKCPSDSSSDTERRLAVDCSFEAAISSFPIRKIQDEAHVPKEHETESDTRIHLIGLSYEETDASTCTLQEDGQMNVVSDESNECPSDEESVFKQQAIAISTEELIQVSKAISEINGDDIESISPCNSIPILNEGQGEI</sequence>
<proteinExistence type="predicted"/>
<evidence type="ECO:0000313" key="2">
    <source>
        <dbReference type="EMBL" id="EJK48876.1"/>
    </source>
</evidence>
<organism evidence="2 3">
    <name type="scientific">Thalassiosira oceanica</name>
    <name type="common">Marine diatom</name>
    <dbReference type="NCBI Taxonomy" id="159749"/>
    <lineage>
        <taxon>Eukaryota</taxon>
        <taxon>Sar</taxon>
        <taxon>Stramenopiles</taxon>
        <taxon>Ochrophyta</taxon>
        <taxon>Bacillariophyta</taxon>
        <taxon>Coscinodiscophyceae</taxon>
        <taxon>Thalassiosirophycidae</taxon>
        <taxon>Thalassiosirales</taxon>
        <taxon>Thalassiosiraceae</taxon>
        <taxon>Thalassiosira</taxon>
    </lineage>
</organism>
<reference evidence="2 3" key="1">
    <citation type="journal article" date="2012" name="Genome Biol.">
        <title>Genome and low-iron response of an oceanic diatom adapted to chronic iron limitation.</title>
        <authorList>
            <person name="Lommer M."/>
            <person name="Specht M."/>
            <person name="Roy A.S."/>
            <person name="Kraemer L."/>
            <person name="Andreson R."/>
            <person name="Gutowska M.A."/>
            <person name="Wolf J."/>
            <person name="Bergner S.V."/>
            <person name="Schilhabel M.B."/>
            <person name="Klostermeier U.C."/>
            <person name="Beiko R.G."/>
            <person name="Rosenstiel P."/>
            <person name="Hippler M."/>
            <person name="Laroche J."/>
        </authorList>
    </citation>
    <scope>NUCLEOTIDE SEQUENCE [LARGE SCALE GENOMIC DNA]</scope>
    <source>
        <strain evidence="2 3">CCMP1005</strain>
    </source>
</reference>
<feature type="region of interest" description="Disordered" evidence="1">
    <location>
        <begin position="224"/>
        <end position="295"/>
    </location>
</feature>
<feature type="region of interest" description="Disordered" evidence="1">
    <location>
        <begin position="964"/>
        <end position="989"/>
    </location>
</feature>
<evidence type="ECO:0000256" key="1">
    <source>
        <dbReference type="SAM" id="MobiDB-lite"/>
    </source>
</evidence>
<feature type="compositionally biased region" description="Low complexity" evidence="1">
    <location>
        <begin position="968"/>
        <end position="986"/>
    </location>
</feature>
<dbReference type="EMBL" id="AGNL01045338">
    <property type="protein sequence ID" value="EJK48876.1"/>
    <property type="molecule type" value="Genomic_DNA"/>
</dbReference>
<feature type="compositionally biased region" description="Pro residues" evidence="1">
    <location>
        <begin position="231"/>
        <end position="245"/>
    </location>
</feature>
<evidence type="ECO:0000313" key="3">
    <source>
        <dbReference type="Proteomes" id="UP000266841"/>
    </source>
</evidence>
<comment type="caution">
    <text evidence="2">The sequence shown here is derived from an EMBL/GenBank/DDBJ whole genome shotgun (WGS) entry which is preliminary data.</text>
</comment>
<dbReference type="OrthoDB" id="57300at2759"/>
<feature type="region of interest" description="Disordered" evidence="1">
    <location>
        <begin position="910"/>
        <end position="937"/>
    </location>
</feature>
<dbReference type="eggNOG" id="ENOG502T3G1">
    <property type="taxonomic scope" value="Eukaryota"/>
</dbReference>
<feature type="compositionally biased region" description="Low complexity" evidence="1">
    <location>
        <begin position="271"/>
        <end position="295"/>
    </location>
</feature>
<keyword evidence="3" id="KW-1185">Reference proteome</keyword>
<name>K0RIW9_THAOC</name>
<accession>K0RIW9</accession>
<dbReference type="AlphaFoldDB" id="K0RIW9"/>
<feature type="compositionally biased region" description="Polar residues" evidence="1">
    <location>
        <begin position="635"/>
        <end position="648"/>
    </location>
</feature>
<gene>
    <name evidence="2" type="ORF">THAOC_32288</name>
</gene>
<feature type="compositionally biased region" description="Polar residues" evidence="1">
    <location>
        <begin position="910"/>
        <end position="921"/>
    </location>
</feature>
<dbReference type="Proteomes" id="UP000266841">
    <property type="component" value="Unassembled WGS sequence"/>
</dbReference>
<protein>
    <submittedName>
        <fullName evidence="2">Uncharacterized protein</fullName>
    </submittedName>
</protein>